<organism evidence="1 2">
    <name type="scientific">Porphyromonas macacae</name>
    <dbReference type="NCBI Taxonomy" id="28115"/>
    <lineage>
        <taxon>Bacteria</taxon>
        <taxon>Pseudomonadati</taxon>
        <taxon>Bacteroidota</taxon>
        <taxon>Bacteroidia</taxon>
        <taxon>Bacteroidales</taxon>
        <taxon>Porphyromonadaceae</taxon>
        <taxon>Porphyromonas</taxon>
    </lineage>
</organism>
<evidence type="ECO:0000313" key="2">
    <source>
        <dbReference type="Proteomes" id="UP000254263"/>
    </source>
</evidence>
<dbReference type="AlphaFoldDB" id="A0A379DF33"/>
<name>A0A379DF33_9PORP</name>
<accession>A0A379DF33</accession>
<dbReference type="Proteomes" id="UP000254263">
    <property type="component" value="Unassembled WGS sequence"/>
</dbReference>
<dbReference type="EMBL" id="UGTI01000001">
    <property type="protein sequence ID" value="SUB77018.1"/>
    <property type="molecule type" value="Genomic_DNA"/>
</dbReference>
<proteinExistence type="predicted"/>
<gene>
    <name evidence="1" type="ORF">NCTC13100_00131</name>
</gene>
<protein>
    <submittedName>
        <fullName evidence="1">Uncharacterized protein</fullName>
    </submittedName>
</protein>
<sequence length="30" mass="3435">MKPHSNAVILYSRLYGIKILIFVEVKTLTS</sequence>
<evidence type="ECO:0000313" key="1">
    <source>
        <dbReference type="EMBL" id="SUB77018.1"/>
    </source>
</evidence>
<reference evidence="1 2" key="1">
    <citation type="submission" date="2018-06" db="EMBL/GenBank/DDBJ databases">
        <authorList>
            <consortium name="Pathogen Informatics"/>
            <person name="Doyle S."/>
        </authorList>
    </citation>
    <scope>NUCLEOTIDE SEQUENCE [LARGE SCALE GENOMIC DNA]</scope>
    <source>
        <strain evidence="1 2">NCTC13100</strain>
    </source>
</reference>